<keyword evidence="2 5" id="KW-0812">Transmembrane</keyword>
<keyword evidence="7" id="KW-1185">Reference proteome</keyword>
<dbReference type="Pfam" id="PF10242">
    <property type="entry name" value="L_HMGIC_fpl"/>
    <property type="match status" value="1"/>
</dbReference>
<keyword evidence="4 5" id="KW-0472">Membrane</keyword>
<feature type="transmembrane region" description="Helical" evidence="5">
    <location>
        <begin position="90"/>
        <end position="112"/>
    </location>
</feature>
<feature type="transmembrane region" description="Helical" evidence="5">
    <location>
        <begin position="119"/>
        <end position="142"/>
    </location>
</feature>
<comment type="subcellular location">
    <subcellularLocation>
        <location evidence="1">Membrane</location>
        <topology evidence="1">Multi-pass membrane protein</topology>
    </subcellularLocation>
</comment>
<evidence type="ECO:0000256" key="1">
    <source>
        <dbReference type="ARBA" id="ARBA00004141"/>
    </source>
</evidence>
<name>A0A814QQ35_9BILA</name>
<reference evidence="6" key="1">
    <citation type="submission" date="2021-02" db="EMBL/GenBank/DDBJ databases">
        <authorList>
            <person name="Nowell W R."/>
        </authorList>
    </citation>
    <scope>NUCLEOTIDE SEQUENCE</scope>
    <source>
        <strain evidence="6">Ploen Becks lab</strain>
    </source>
</reference>
<dbReference type="InterPro" id="IPR050579">
    <property type="entry name" value="PMP-22/EMP/MP20-like"/>
</dbReference>
<evidence type="ECO:0000313" key="7">
    <source>
        <dbReference type="Proteomes" id="UP000663879"/>
    </source>
</evidence>
<comment type="caution">
    <text evidence="6">The sequence shown here is derived from an EMBL/GenBank/DDBJ whole genome shotgun (WGS) entry which is preliminary data.</text>
</comment>
<evidence type="ECO:0000256" key="4">
    <source>
        <dbReference type="ARBA" id="ARBA00023136"/>
    </source>
</evidence>
<feature type="transmembrane region" description="Helical" evidence="5">
    <location>
        <begin position="162"/>
        <end position="183"/>
    </location>
</feature>
<keyword evidence="3 5" id="KW-1133">Transmembrane helix</keyword>
<evidence type="ECO:0000256" key="2">
    <source>
        <dbReference type="ARBA" id="ARBA00022692"/>
    </source>
</evidence>
<dbReference type="PANTHER" id="PTHR10671:SF108">
    <property type="entry name" value="CLAUDIN FAMILY PROTEIN-RELATED"/>
    <property type="match status" value="1"/>
</dbReference>
<dbReference type="Proteomes" id="UP000663879">
    <property type="component" value="Unassembled WGS sequence"/>
</dbReference>
<dbReference type="GO" id="GO:0005886">
    <property type="term" value="C:plasma membrane"/>
    <property type="evidence" value="ECO:0007669"/>
    <property type="project" value="TreeGrafter"/>
</dbReference>
<organism evidence="6 7">
    <name type="scientific">Brachionus calyciflorus</name>
    <dbReference type="NCBI Taxonomy" id="104777"/>
    <lineage>
        <taxon>Eukaryota</taxon>
        <taxon>Metazoa</taxon>
        <taxon>Spiralia</taxon>
        <taxon>Gnathifera</taxon>
        <taxon>Rotifera</taxon>
        <taxon>Eurotatoria</taxon>
        <taxon>Monogononta</taxon>
        <taxon>Pseudotrocha</taxon>
        <taxon>Ploima</taxon>
        <taxon>Brachionidae</taxon>
        <taxon>Brachionus</taxon>
    </lineage>
</organism>
<evidence type="ECO:0000256" key="3">
    <source>
        <dbReference type="ARBA" id="ARBA00022989"/>
    </source>
</evidence>
<dbReference type="Gene3D" id="1.20.140.150">
    <property type="match status" value="1"/>
</dbReference>
<evidence type="ECO:0000313" key="6">
    <source>
        <dbReference type="EMBL" id="CAF1123120.1"/>
    </source>
</evidence>
<protein>
    <submittedName>
        <fullName evidence="6">Uncharacterized protein</fullName>
    </submittedName>
</protein>
<dbReference type="InterPro" id="IPR019372">
    <property type="entry name" value="LHFPL"/>
</dbReference>
<dbReference type="PANTHER" id="PTHR10671">
    <property type="entry name" value="EPITHELIAL MEMBRANE PROTEIN-RELATED"/>
    <property type="match status" value="1"/>
</dbReference>
<dbReference type="EMBL" id="CAJNOC010008977">
    <property type="protein sequence ID" value="CAF1123120.1"/>
    <property type="molecule type" value="Genomic_DNA"/>
</dbReference>
<accession>A0A814QQ35</accession>
<evidence type="ECO:0000256" key="5">
    <source>
        <dbReference type="SAM" id="Phobius"/>
    </source>
</evidence>
<dbReference type="OrthoDB" id="10028150at2759"/>
<gene>
    <name evidence="6" type="ORF">OXX778_LOCUS22130</name>
</gene>
<dbReference type="AlphaFoldDB" id="A0A814QQ35"/>
<sequence length="197" mass="22669">MNSFKFMIHVVKRISIGLAIVFSVLSLCLSWIGFSVPDWLFYEDVNLVKKKFGLWTFCYQNRTSRYPVYKCDPWPSAQDQLPDFVRTTQVLMTLACVCLTFGVIVGILSVIFKNGYAKILPLLAGFLCLLTFMLIVIGISVFGSDYAAYAEKLAGRSYFRRWGYWIYLPVTFLLLFATFFYPISFWNSSSESNEFDA</sequence>
<proteinExistence type="predicted"/>